<keyword evidence="4" id="KW-1185">Reference proteome</keyword>
<organism evidence="3 4">
    <name type="scientific">Paucilactobacillus suebicus DSM 5007 = KCTC 3549</name>
    <dbReference type="NCBI Taxonomy" id="1423807"/>
    <lineage>
        <taxon>Bacteria</taxon>
        <taxon>Bacillati</taxon>
        <taxon>Bacillota</taxon>
        <taxon>Bacilli</taxon>
        <taxon>Lactobacillales</taxon>
        <taxon>Lactobacillaceae</taxon>
        <taxon>Paucilactobacillus</taxon>
    </lineage>
</organism>
<feature type="compositionally biased region" description="Low complexity" evidence="1">
    <location>
        <begin position="810"/>
        <end position="840"/>
    </location>
</feature>
<proteinExistence type="predicted"/>
<reference evidence="3 4" key="1">
    <citation type="journal article" date="2015" name="Genome Announc.">
        <title>Expanding the biotechnology potential of lactobacilli through comparative genomics of 213 strains and associated genera.</title>
        <authorList>
            <person name="Sun Z."/>
            <person name="Harris H.M."/>
            <person name="McCann A."/>
            <person name="Guo C."/>
            <person name="Argimon S."/>
            <person name="Zhang W."/>
            <person name="Yang X."/>
            <person name="Jeffery I.B."/>
            <person name="Cooney J.C."/>
            <person name="Kagawa T.F."/>
            <person name="Liu W."/>
            <person name="Song Y."/>
            <person name="Salvetti E."/>
            <person name="Wrobel A."/>
            <person name="Rasinkangas P."/>
            <person name="Parkhill J."/>
            <person name="Rea M.C."/>
            <person name="O'Sullivan O."/>
            <person name="Ritari J."/>
            <person name="Douillard F.P."/>
            <person name="Paul Ross R."/>
            <person name="Yang R."/>
            <person name="Briner A.E."/>
            <person name="Felis G.E."/>
            <person name="de Vos W.M."/>
            <person name="Barrangou R."/>
            <person name="Klaenhammer T.R."/>
            <person name="Caufield P.W."/>
            <person name="Cui Y."/>
            <person name="Zhang H."/>
            <person name="O'Toole P.W."/>
        </authorList>
    </citation>
    <scope>NUCLEOTIDE SEQUENCE [LARGE SCALE GENOMIC DNA]</scope>
    <source>
        <strain evidence="3 4">DSM 5007</strain>
    </source>
</reference>
<dbReference type="InterPro" id="IPR041558">
    <property type="entry name" value="MucBP_2"/>
</dbReference>
<dbReference type="OrthoDB" id="3237761at2"/>
<accession>A0A0R1WCY2</accession>
<dbReference type="EMBL" id="AZGF01000006">
    <property type="protein sequence ID" value="KRM12675.1"/>
    <property type="molecule type" value="Genomic_DNA"/>
</dbReference>
<evidence type="ECO:0000256" key="1">
    <source>
        <dbReference type="SAM" id="MobiDB-lite"/>
    </source>
</evidence>
<comment type="caution">
    <text evidence="3">The sequence shown here is derived from an EMBL/GenBank/DDBJ whole genome shotgun (WGS) entry which is preliminary data.</text>
</comment>
<evidence type="ECO:0000313" key="3">
    <source>
        <dbReference type="EMBL" id="KRM12675.1"/>
    </source>
</evidence>
<evidence type="ECO:0000313" key="4">
    <source>
        <dbReference type="Proteomes" id="UP000051820"/>
    </source>
</evidence>
<feature type="region of interest" description="Disordered" evidence="1">
    <location>
        <begin position="380"/>
        <end position="404"/>
    </location>
</feature>
<feature type="domain" description="Mucin binding" evidence="2">
    <location>
        <begin position="868"/>
        <end position="935"/>
    </location>
</feature>
<dbReference type="Gene3D" id="3.10.20.320">
    <property type="entry name" value="Putative peptidoglycan bound protein (lpxtg motif)"/>
    <property type="match status" value="1"/>
</dbReference>
<feature type="region of interest" description="Disordered" evidence="1">
    <location>
        <begin position="806"/>
        <end position="871"/>
    </location>
</feature>
<name>A0A0R1WCY2_9LACO</name>
<dbReference type="PATRIC" id="fig|1423807.3.peg.2250"/>
<gene>
    <name evidence="3" type="ORF">FD16_GL002190</name>
</gene>
<protein>
    <submittedName>
        <fullName evidence="3">Adhesion exoprotein</fullName>
    </submittedName>
</protein>
<dbReference type="AlphaFoldDB" id="A0A0R1WCY2"/>
<feature type="compositionally biased region" description="Low complexity" evidence="1">
    <location>
        <begin position="854"/>
        <end position="867"/>
    </location>
</feature>
<dbReference type="Gene3D" id="3.10.20.470">
    <property type="match status" value="1"/>
</dbReference>
<dbReference type="STRING" id="1423807.FD16_GL002190"/>
<feature type="compositionally biased region" description="Low complexity" evidence="1">
    <location>
        <begin position="382"/>
        <end position="396"/>
    </location>
</feature>
<evidence type="ECO:0000259" key="2">
    <source>
        <dbReference type="Pfam" id="PF17965"/>
    </source>
</evidence>
<feature type="region of interest" description="Disordered" evidence="1">
    <location>
        <begin position="70"/>
        <end position="135"/>
    </location>
</feature>
<sequence>MNHQHQLPQSDNHIPAWLTSGLITVSTLSALVLAQPVLADTSDNNSATNSSVITTTTNYGSNLTVTTKVSVPQNGSSTSESSASQTSSSATPAANDSSSVATQVSNVGSSNVTATNSSAVASSSTSTSSDSASSAIGGESQAAASASSSSDSHVYKNFDESGITTQRVIHFEDVPEGADSTIVDQVETTKWSSDYDASTGVTTYTPQQDYVQYAFNPPAGYSATSSGVVLTSSGSNDIVPAEDLNAVTTLPADENINITFKSDEDSSDSDSSSDQSYITTERVIKFENVPTGSDDTVVEQDQVVKWEIQTDSTTGITTYIPQATEYHQYLFNAVTGYTASSSDTNLIDEIASNSYVVPVESLSSTTTLPTSSVVTISFTGTSNNSSSSSDNNDSSSGQTSDHVYKDFDESGITSQLVIHFTNAPDGSNLTDEVETIRWSSDTDLTTGVTTYTPETTSYPAYSFNLPTGYTITLTGANLTIANGVATIDATGIGATTSLPSNTQVSVSFAAELDQHVYKDFDESGITTQRTIHFTNVPADSDLADVTETIRWATDTDLTTGITTYIPESSSYGDYSFSLPTGYTASSNDANLTSTDGTVTVGQSGVTETTSLPSNSEVSVSFDYEEVTAQLTLVDDDENGSTINSYTITGNYGHNTSQTISIPKGYTVDASTLPSTVTDLGGTSLSFRGILNETGNVVVHLIHQTTTVSGTSADATAAQKKEFTVQVSDGNNHTATETLLFDRSMTTDLVTGNVTYGAWEAESSLMPMVVGTTTVSGDYETTDGQTISSVINDFLANSTNNNGTLSIELASSTNNSGSDNNSGTSTNNGGTDTSTTPGDNDQGNGNTSTSEPGQDNDSNPTTSNNDNPQATVDYVDQNGQKVLSHTVTGEVDAPISFNSINQQVMLVRNGFRVVSDETARPINFTVAPQQFTVRVKQQAARVATAATSMNRYSRFFPAAKPQQQAAASKTADKTNSSDSKNKQNRGKSDKTSESTEALDAARMASMASHQKVVPSGSDDSQHSGTVAPGGGSDFSSELGQFFISLSGKINFGYNSDIK</sequence>
<feature type="region of interest" description="Disordered" evidence="1">
    <location>
        <begin position="954"/>
        <end position="1031"/>
    </location>
</feature>
<feature type="compositionally biased region" description="Low complexity" evidence="1">
    <location>
        <begin position="76"/>
        <end position="94"/>
    </location>
</feature>
<dbReference type="RefSeq" id="WP_010620960.1">
    <property type="nucleotide sequence ID" value="NZ_AZGF01000006.1"/>
</dbReference>
<feature type="compositionally biased region" description="Polar residues" evidence="1">
    <location>
        <begin position="841"/>
        <end position="852"/>
    </location>
</feature>
<feature type="compositionally biased region" description="Low complexity" evidence="1">
    <location>
        <begin position="956"/>
        <end position="966"/>
    </location>
</feature>
<feature type="compositionally biased region" description="Low complexity" evidence="1">
    <location>
        <begin position="104"/>
        <end position="135"/>
    </location>
</feature>
<dbReference type="Proteomes" id="UP000051820">
    <property type="component" value="Unassembled WGS sequence"/>
</dbReference>
<dbReference type="Pfam" id="PF17965">
    <property type="entry name" value="MucBP_2"/>
    <property type="match status" value="1"/>
</dbReference>